<dbReference type="GO" id="GO:0005096">
    <property type="term" value="F:GTPase activator activity"/>
    <property type="evidence" value="ECO:0007669"/>
    <property type="project" value="UniProtKB-KW"/>
</dbReference>
<organism evidence="4 5">
    <name type="scientific">Puccinia striiformis</name>
    <dbReference type="NCBI Taxonomy" id="27350"/>
    <lineage>
        <taxon>Eukaryota</taxon>
        <taxon>Fungi</taxon>
        <taxon>Dikarya</taxon>
        <taxon>Basidiomycota</taxon>
        <taxon>Pucciniomycotina</taxon>
        <taxon>Pucciniomycetes</taxon>
        <taxon>Pucciniales</taxon>
        <taxon>Pucciniaceae</taxon>
        <taxon>Puccinia</taxon>
    </lineage>
</organism>
<name>A0A2S4V474_9BASI</name>
<feature type="compositionally biased region" description="Polar residues" evidence="2">
    <location>
        <begin position="165"/>
        <end position="176"/>
    </location>
</feature>
<feature type="compositionally biased region" description="Low complexity" evidence="2">
    <location>
        <begin position="177"/>
        <end position="193"/>
    </location>
</feature>
<dbReference type="GO" id="GO:0007165">
    <property type="term" value="P:signal transduction"/>
    <property type="evidence" value="ECO:0007669"/>
    <property type="project" value="InterPro"/>
</dbReference>
<dbReference type="AlphaFoldDB" id="A0A2S4V474"/>
<dbReference type="InterPro" id="IPR051025">
    <property type="entry name" value="RhoGAP"/>
</dbReference>
<protein>
    <recommendedName>
        <fullName evidence="3">Rho-GAP domain-containing protein</fullName>
    </recommendedName>
</protein>
<evidence type="ECO:0000259" key="3">
    <source>
        <dbReference type="PROSITE" id="PS50238"/>
    </source>
</evidence>
<dbReference type="InterPro" id="IPR000198">
    <property type="entry name" value="RhoGAP_dom"/>
</dbReference>
<comment type="caution">
    <text evidence="4">The sequence shown here is derived from an EMBL/GenBank/DDBJ whole genome shotgun (WGS) entry which is preliminary data.</text>
</comment>
<dbReference type="SMART" id="SM00324">
    <property type="entry name" value="RhoGAP"/>
    <property type="match status" value="1"/>
</dbReference>
<keyword evidence="5" id="KW-1185">Reference proteome</keyword>
<dbReference type="Pfam" id="PF00620">
    <property type="entry name" value="RhoGAP"/>
    <property type="match status" value="1"/>
</dbReference>
<evidence type="ECO:0000313" key="5">
    <source>
        <dbReference type="Proteomes" id="UP000239156"/>
    </source>
</evidence>
<evidence type="ECO:0000313" key="4">
    <source>
        <dbReference type="EMBL" id="POW04301.1"/>
    </source>
</evidence>
<keyword evidence="1" id="KW-0343">GTPase activation</keyword>
<accession>A0A2S4V474</accession>
<dbReference type="EMBL" id="PKSL01000113">
    <property type="protein sequence ID" value="POW04301.1"/>
    <property type="molecule type" value="Genomic_DNA"/>
</dbReference>
<feature type="compositionally biased region" description="Low complexity" evidence="2">
    <location>
        <begin position="137"/>
        <end position="148"/>
    </location>
</feature>
<dbReference type="GO" id="GO:0005938">
    <property type="term" value="C:cell cortex"/>
    <property type="evidence" value="ECO:0007669"/>
    <property type="project" value="TreeGrafter"/>
</dbReference>
<dbReference type="CDD" id="cd00159">
    <property type="entry name" value="RhoGAP"/>
    <property type="match status" value="1"/>
</dbReference>
<feature type="compositionally biased region" description="Polar residues" evidence="2">
    <location>
        <begin position="202"/>
        <end position="222"/>
    </location>
</feature>
<feature type="domain" description="Rho-GAP" evidence="3">
    <location>
        <begin position="414"/>
        <end position="606"/>
    </location>
</feature>
<dbReference type="Proteomes" id="UP000239156">
    <property type="component" value="Unassembled WGS sequence"/>
</dbReference>
<dbReference type="PROSITE" id="PS50238">
    <property type="entry name" value="RHOGAP"/>
    <property type="match status" value="1"/>
</dbReference>
<dbReference type="InterPro" id="IPR008936">
    <property type="entry name" value="Rho_GTPase_activation_prot"/>
</dbReference>
<dbReference type="GO" id="GO:0060237">
    <property type="term" value="P:regulation of fungal-type cell wall organization"/>
    <property type="evidence" value="ECO:0007669"/>
    <property type="project" value="TreeGrafter"/>
</dbReference>
<sequence>MLNALAKSPKFVKSPIAGSHHIPANSAKDCSLSSLTAMLHINLAAGTVSSKLCGSITRRDYHLLTILAACAPIQPIQRTQTVASLLVQLIPTPAPRQGSFNKGNMTFLPLAQLSLNTRPKERRSLLPRPAPTPLKPAAQSSTTSASKSYHPPQSASKPGSHGSRCLSTTGHSHNILSSEPSQRSSTQTQPQKQCSIGDSADSRQTPSPYTDTLLNLPRSQPLTARGLPTSLSAPKPIRPTKAAPSFLASKSSRRSAILHKPQTTGKDVTTEAPAGYKYNPTVLDDETRATASCPPQIPIRNESPEELIQCLERLIGYDELRLLTHVDQLLQQCKYVFLKPRASNQNLKTLQIKPKVDWKRDFGTLGIQTKETIGSKSIDRTEASHEDRRVTLGAGNMEQPLKYGVFGCPLVESDPYSCITVIGGSKHLIPIVIFSLVEEIYARGMGTPGFMRIAGKAERIDALTEAFESAPHDRDAVDLAEEDIMFYARFLRALPEPLMSRELFHILWSFCVRQRKSKTVGHNQKTISVAQCVMRLMPPRPFSLLIYVVAFLSQIPLFPTSKISSAGIAKIFGPALFGARTQRNSTSDERPIEALEWVLENWNFLTEGLLSEQFVVTHPDSPPPNEPSPLMASVTESNSSEPFLRSPITTPVPATEVPLIDPPSNFQDEIGMGTRLSACTPDIQNIDVLPNITEVTAERQITAHAGDHHRHSEETDAEVIRASYSPQSLIEHRRETRSKLMRTQVLVLNEPIELTPALPQPPQNEMGLDECDEDVDPKEAHPAHVTSYRDTMKSLDTLEVEQFITEGFRLQRAFSQEKLCDCTTTDRRRAEKMVKQSIELIEAHQDLLAQMKSQLSELLTQGRSS</sequence>
<dbReference type="VEuPathDB" id="FungiDB:PSHT_15747"/>
<feature type="region of interest" description="Disordered" evidence="2">
    <location>
        <begin position="123"/>
        <end position="280"/>
    </location>
</feature>
<dbReference type="VEuPathDB" id="FungiDB:PSTT_10497"/>
<reference evidence="4" key="1">
    <citation type="submission" date="2017-12" db="EMBL/GenBank/DDBJ databases">
        <title>Gene loss provides genomic basis for host adaptation in cereal stripe rust fungi.</title>
        <authorList>
            <person name="Xia C."/>
        </authorList>
    </citation>
    <scope>NUCLEOTIDE SEQUENCE [LARGE SCALE GENOMIC DNA]</scope>
    <source>
        <strain evidence="4">93-210</strain>
    </source>
</reference>
<dbReference type="SUPFAM" id="SSF48350">
    <property type="entry name" value="GTPase activation domain, GAP"/>
    <property type="match status" value="1"/>
</dbReference>
<gene>
    <name evidence="4" type="ORF">PSTT_10497</name>
</gene>
<proteinExistence type="predicted"/>
<dbReference type="Gene3D" id="1.10.555.10">
    <property type="entry name" value="Rho GTPase activation protein"/>
    <property type="match status" value="1"/>
</dbReference>
<evidence type="ECO:0000256" key="2">
    <source>
        <dbReference type="SAM" id="MobiDB-lite"/>
    </source>
</evidence>
<dbReference type="PANTHER" id="PTHR15228:SF25">
    <property type="entry name" value="F-BAR DOMAIN-CONTAINING PROTEIN"/>
    <property type="match status" value="1"/>
</dbReference>
<dbReference type="PANTHER" id="PTHR15228">
    <property type="entry name" value="SPERMATHECAL PHYSIOLOGY VARIANT"/>
    <property type="match status" value="1"/>
</dbReference>
<evidence type="ECO:0000256" key="1">
    <source>
        <dbReference type="ARBA" id="ARBA00022468"/>
    </source>
</evidence>